<dbReference type="EMBL" id="JABANP010000875">
    <property type="protein sequence ID" value="KAF4678563.1"/>
    <property type="molecule type" value="Genomic_DNA"/>
</dbReference>
<evidence type="ECO:0000313" key="9">
    <source>
        <dbReference type="EMBL" id="KAF4678563.1"/>
    </source>
</evidence>
<dbReference type="PROSITE" id="PS51221">
    <property type="entry name" value="TTL"/>
    <property type="match status" value="1"/>
</dbReference>
<reference evidence="9 10" key="1">
    <citation type="submission" date="2020-04" db="EMBL/GenBank/DDBJ databases">
        <title>Perkinsus olseni comparative genomics.</title>
        <authorList>
            <person name="Bogema D.R."/>
        </authorList>
    </citation>
    <scope>NUCLEOTIDE SEQUENCE [LARGE SCALE GENOMIC DNA]</scope>
    <source>
        <strain evidence="9">00978-12</strain>
    </source>
</reference>
<feature type="region of interest" description="Disordered" evidence="7">
    <location>
        <begin position="339"/>
        <end position="369"/>
    </location>
</feature>
<evidence type="ECO:0000256" key="6">
    <source>
        <dbReference type="SAM" id="Coils"/>
    </source>
</evidence>
<dbReference type="Pfam" id="PF11712">
    <property type="entry name" value="Vma12"/>
    <property type="match status" value="1"/>
</dbReference>
<feature type="coiled-coil region" evidence="6">
    <location>
        <begin position="801"/>
        <end position="835"/>
    </location>
</feature>
<dbReference type="AlphaFoldDB" id="A0A7J6N3U6"/>
<feature type="region of interest" description="Disordered" evidence="7">
    <location>
        <begin position="1"/>
        <end position="67"/>
    </location>
</feature>
<comment type="caution">
    <text evidence="9">The sequence shown here is derived from an EMBL/GenBank/DDBJ whole genome shotgun (WGS) entry which is preliminary data.</text>
</comment>
<dbReference type="SUPFAM" id="SSF56059">
    <property type="entry name" value="Glutathione synthetase ATP-binding domain-like"/>
    <property type="match status" value="1"/>
</dbReference>
<keyword evidence="2" id="KW-0547">Nucleotide-binding</keyword>
<comment type="catalytic activity">
    <reaction evidence="5">
        <text>L-glutamyl-[protein] + L-glutamate + ATP = gamma-L-glutamyl-L-glutamyl-[protein] + ADP + phosphate + H(+)</text>
        <dbReference type="Rhea" id="RHEA:60144"/>
        <dbReference type="Rhea" id="RHEA-COMP:10208"/>
        <dbReference type="Rhea" id="RHEA-COMP:15517"/>
        <dbReference type="ChEBI" id="CHEBI:15378"/>
        <dbReference type="ChEBI" id="CHEBI:29973"/>
        <dbReference type="ChEBI" id="CHEBI:29985"/>
        <dbReference type="ChEBI" id="CHEBI:30616"/>
        <dbReference type="ChEBI" id="CHEBI:43474"/>
        <dbReference type="ChEBI" id="CHEBI:143622"/>
        <dbReference type="ChEBI" id="CHEBI:456216"/>
    </reaction>
    <physiologicalReaction direction="left-to-right" evidence="5">
        <dbReference type="Rhea" id="RHEA:60145"/>
    </physiologicalReaction>
</comment>
<evidence type="ECO:0000256" key="5">
    <source>
        <dbReference type="ARBA" id="ARBA00049274"/>
    </source>
</evidence>
<keyword evidence="1" id="KW-0436">Ligase</keyword>
<keyword evidence="8" id="KW-0472">Membrane</keyword>
<dbReference type="GO" id="GO:0015631">
    <property type="term" value="F:tubulin binding"/>
    <property type="evidence" value="ECO:0007669"/>
    <property type="project" value="TreeGrafter"/>
</dbReference>
<dbReference type="OrthoDB" id="443277at2759"/>
<proteinExistence type="predicted"/>
<keyword evidence="6" id="KW-0175">Coiled coil</keyword>
<dbReference type="InterPro" id="IPR021013">
    <property type="entry name" value="ATPase_Vma12"/>
</dbReference>
<organism evidence="9 10">
    <name type="scientific">Perkinsus olseni</name>
    <name type="common">Perkinsus atlanticus</name>
    <dbReference type="NCBI Taxonomy" id="32597"/>
    <lineage>
        <taxon>Eukaryota</taxon>
        <taxon>Sar</taxon>
        <taxon>Alveolata</taxon>
        <taxon>Perkinsozoa</taxon>
        <taxon>Perkinsea</taxon>
        <taxon>Perkinsida</taxon>
        <taxon>Perkinsidae</taxon>
        <taxon>Perkinsus</taxon>
    </lineage>
</organism>
<feature type="compositionally biased region" description="Basic and acidic residues" evidence="7">
    <location>
        <begin position="19"/>
        <end position="37"/>
    </location>
</feature>
<keyword evidence="8" id="KW-0812">Transmembrane</keyword>
<accession>A0A7J6N3U6</accession>
<dbReference type="InterPro" id="IPR004344">
    <property type="entry name" value="TTL/TTLL_fam"/>
</dbReference>
<protein>
    <recommendedName>
        <fullName evidence="4">Tubulin--tyrosine ligase-like protein 5</fullName>
    </recommendedName>
</protein>
<evidence type="ECO:0000256" key="7">
    <source>
        <dbReference type="SAM" id="MobiDB-lite"/>
    </source>
</evidence>
<evidence type="ECO:0000256" key="8">
    <source>
        <dbReference type="SAM" id="Phobius"/>
    </source>
</evidence>
<feature type="region of interest" description="Disordered" evidence="7">
    <location>
        <begin position="843"/>
        <end position="876"/>
    </location>
</feature>
<dbReference type="GO" id="GO:0005524">
    <property type="term" value="F:ATP binding"/>
    <property type="evidence" value="ECO:0007669"/>
    <property type="project" value="UniProtKB-KW"/>
</dbReference>
<feature type="compositionally biased region" description="Polar residues" evidence="7">
    <location>
        <begin position="355"/>
        <end position="369"/>
    </location>
</feature>
<gene>
    <name evidence="9" type="ORF">FOZ60_016417</name>
</gene>
<dbReference type="PANTHER" id="PTHR12241:SF145">
    <property type="entry name" value="TUBULIN POLYGLUTAMYLASE TTLL5"/>
    <property type="match status" value="1"/>
</dbReference>
<evidence type="ECO:0000256" key="1">
    <source>
        <dbReference type="ARBA" id="ARBA00022598"/>
    </source>
</evidence>
<evidence type="ECO:0000256" key="3">
    <source>
        <dbReference type="ARBA" id="ARBA00022840"/>
    </source>
</evidence>
<dbReference type="GO" id="GO:0036064">
    <property type="term" value="C:ciliary basal body"/>
    <property type="evidence" value="ECO:0007669"/>
    <property type="project" value="TreeGrafter"/>
</dbReference>
<feature type="transmembrane region" description="Helical" evidence="8">
    <location>
        <begin position="733"/>
        <end position="751"/>
    </location>
</feature>
<dbReference type="GO" id="GO:0070740">
    <property type="term" value="F:tubulin-glutamic acid ligase activity"/>
    <property type="evidence" value="ECO:0007669"/>
    <property type="project" value="TreeGrafter"/>
</dbReference>
<dbReference type="Proteomes" id="UP000541610">
    <property type="component" value="Unassembled WGS sequence"/>
</dbReference>
<dbReference type="GO" id="GO:0000226">
    <property type="term" value="P:microtubule cytoskeleton organization"/>
    <property type="evidence" value="ECO:0007669"/>
    <property type="project" value="TreeGrafter"/>
</dbReference>
<dbReference type="GO" id="GO:0070072">
    <property type="term" value="P:vacuolar proton-transporting V-type ATPase complex assembly"/>
    <property type="evidence" value="ECO:0007669"/>
    <property type="project" value="InterPro"/>
</dbReference>
<keyword evidence="3" id="KW-0067">ATP-binding</keyword>
<feature type="transmembrane region" description="Helical" evidence="8">
    <location>
        <begin position="763"/>
        <end position="784"/>
    </location>
</feature>
<dbReference type="Gene3D" id="3.30.470.20">
    <property type="entry name" value="ATP-grasp fold, B domain"/>
    <property type="match status" value="1"/>
</dbReference>
<dbReference type="Pfam" id="PF03133">
    <property type="entry name" value="TTL"/>
    <property type="match status" value="2"/>
</dbReference>
<evidence type="ECO:0000256" key="2">
    <source>
        <dbReference type="ARBA" id="ARBA00022741"/>
    </source>
</evidence>
<evidence type="ECO:0000313" key="10">
    <source>
        <dbReference type="Proteomes" id="UP000541610"/>
    </source>
</evidence>
<evidence type="ECO:0000256" key="4">
    <source>
        <dbReference type="ARBA" id="ARBA00041448"/>
    </source>
</evidence>
<keyword evidence="8" id="KW-1133">Transmembrane helix</keyword>
<name>A0A7J6N3U6_PEROL</name>
<sequence length="876" mass="98431">MTVQRERPGLSRPLPSAPDGRRSTEPSDSNEGRRDACEGFITGGSQQRDSSEVKSPAQSEGSWPEERVIDRDAHVGAAKTDSGPNASQSVPLPPNEGRSVLQSVFGQARPAVIYFRCVVASPAQRYSSRLVATPSLRFYYHHSSAVHRYNCVINTLEHNGGVSLTDGPWGDARWSVRWDGNSKPERRIGPSSPSIIPQTYVLPKDFSKWNMDRVNSKAGSMWIFKPRSSSCGRGIKLIRKTLSGAMLRKFATKAGIIQKYIGNPLLLNGFKCDLRLYVLVTSVDPLKIYLYDEGLVRIATQPYVTKGRSRSRFMHLTNYSINKRSSTFVKNEDTQFGSERDLDELDEVSERGSSRTESAPSVGSSNMSNKWSLGELRQNLTEADLDFDKMMQDVEDVVIKTVISAEPQMATNLHRSTNYSSCAELGAPVHQNLFEIYGFDILVDANLRPWLLEVNVCPSFSSSSPLDKRIKSQLMADAFTLVGFWPFNRPGGKINPLYPGSWKPTTPERSSRASLLLELDKLARKASSGLPLSTLTEADWASIMDWHDEEQRAGGYRRIYPTRENAEHYGRYLLTERSSNLLFRLWLEAGGAKVFDPNAKEFSFKPKGIPSQPAALRKVYRHRDSIDLDDLCKMVEDHNERVNHDKRSSFVLADVMKNCKVVARLNNDEEMLSKLTPLERMRAEAAERKYQRSIGANLKGASRLNFVAAAHRKEGVSTVAEEVKGVSENISTALHFIMAFLGSFAFGYYFIKIFREYMDPTYRYLFGGFCCVLTLFVEALLFIVRDQKADLIAKNARMKARERARAEAAEMRCYKEKLEEETRKAENEPDELEDVPAVTAIEDSKAVEEVEDDEGSTLRKRPVVVTDKSSAAEADD</sequence>
<dbReference type="PANTHER" id="PTHR12241">
    <property type="entry name" value="TUBULIN POLYGLUTAMYLASE"/>
    <property type="match status" value="1"/>
</dbReference>